<gene>
    <name evidence="1" type="ORF">GCM10025867_49360</name>
</gene>
<name>A0ABN6Y9U3_9MICO</name>
<keyword evidence="2" id="KW-1185">Reference proteome</keyword>
<evidence type="ECO:0008006" key="3">
    <source>
        <dbReference type="Google" id="ProtNLM"/>
    </source>
</evidence>
<geneLocation type="plasmid" evidence="1 2">
    <name>pNBRC108728a</name>
</geneLocation>
<proteinExistence type="predicted"/>
<protein>
    <recommendedName>
        <fullName evidence="3">XRE family transcriptional regulator</fullName>
    </recommendedName>
</protein>
<evidence type="ECO:0000313" key="2">
    <source>
        <dbReference type="Proteomes" id="UP001321486"/>
    </source>
</evidence>
<dbReference type="RefSeq" id="WP_286346978.1">
    <property type="nucleotide sequence ID" value="NZ_AP027733.1"/>
</dbReference>
<dbReference type="EMBL" id="AP027733">
    <property type="protein sequence ID" value="BDZ52695.1"/>
    <property type="molecule type" value="Genomic_DNA"/>
</dbReference>
<sequence>MHPAAAAESWRRYVQRHAAANPTAIAKITGISRHVVMGWNEAVPSADDVITFAEVYNCSTWEALNAAGLILAAPQDLRALLSAFSAKELFDEAKRRVAEAEVANRHAAVDDKIARVAPVTPITAVDGAQAA</sequence>
<evidence type="ECO:0000313" key="1">
    <source>
        <dbReference type="EMBL" id="BDZ52695.1"/>
    </source>
</evidence>
<accession>A0ABN6Y9U3</accession>
<dbReference type="Proteomes" id="UP001321486">
    <property type="component" value="Plasmid pNBRC108728a"/>
</dbReference>
<keyword evidence="1" id="KW-0614">Plasmid</keyword>
<organism evidence="1 2">
    <name type="scientific">Frondihabitans sucicola</name>
    <dbReference type="NCBI Taxonomy" id="1268041"/>
    <lineage>
        <taxon>Bacteria</taxon>
        <taxon>Bacillati</taxon>
        <taxon>Actinomycetota</taxon>
        <taxon>Actinomycetes</taxon>
        <taxon>Micrococcales</taxon>
        <taxon>Microbacteriaceae</taxon>
        <taxon>Frondihabitans</taxon>
    </lineage>
</organism>
<reference evidence="2" key="1">
    <citation type="journal article" date="2019" name="Int. J. Syst. Evol. Microbiol.">
        <title>The Global Catalogue of Microorganisms (GCM) 10K type strain sequencing project: providing services to taxonomists for standard genome sequencing and annotation.</title>
        <authorList>
            <consortium name="The Broad Institute Genomics Platform"/>
            <consortium name="The Broad Institute Genome Sequencing Center for Infectious Disease"/>
            <person name="Wu L."/>
            <person name="Ma J."/>
        </authorList>
    </citation>
    <scope>NUCLEOTIDE SEQUENCE [LARGE SCALE GENOMIC DNA]</scope>
    <source>
        <strain evidence="2">NBRC 108728</strain>
    </source>
</reference>